<dbReference type="RefSeq" id="WP_094080207.1">
    <property type="nucleotide sequence ID" value="NZ_CP165644.1"/>
</dbReference>
<dbReference type="PIRSF" id="PIRSF005052">
    <property type="entry name" value="P-loopkin"/>
    <property type="match status" value="1"/>
</dbReference>
<evidence type="ECO:0000256" key="3">
    <source>
        <dbReference type="ARBA" id="ARBA00023134"/>
    </source>
</evidence>
<feature type="domain" description="RapZ-like N-terminal" evidence="5">
    <location>
        <begin position="7"/>
        <end position="161"/>
    </location>
</feature>
<dbReference type="PANTHER" id="PTHR30448">
    <property type="entry name" value="RNASE ADAPTER PROTEIN RAPZ"/>
    <property type="match status" value="1"/>
</dbReference>
<feature type="binding site" evidence="4">
    <location>
        <begin position="63"/>
        <end position="66"/>
    </location>
    <ligand>
        <name>GTP</name>
        <dbReference type="ChEBI" id="CHEBI:37565"/>
    </ligand>
</feature>
<evidence type="ECO:0000259" key="5">
    <source>
        <dbReference type="Pfam" id="PF03668"/>
    </source>
</evidence>
<proteinExistence type="inferred from homology"/>
<dbReference type="Pfam" id="PF03668">
    <property type="entry name" value="RapZ-like_N"/>
    <property type="match status" value="1"/>
</dbReference>
<evidence type="ECO:0000256" key="2">
    <source>
        <dbReference type="ARBA" id="ARBA00022840"/>
    </source>
</evidence>
<dbReference type="HAMAP" id="MF_00636">
    <property type="entry name" value="RapZ_like"/>
    <property type="match status" value="1"/>
</dbReference>
<dbReference type="Pfam" id="PF22740">
    <property type="entry name" value="PapZ_C"/>
    <property type="match status" value="1"/>
</dbReference>
<dbReference type="KEGG" id="lrug:AB8B22_06690"/>
<dbReference type="InterPro" id="IPR053931">
    <property type="entry name" value="RapZ_C"/>
</dbReference>
<keyword evidence="1 4" id="KW-0547">Nucleotide-binding</keyword>
<gene>
    <name evidence="7" type="primary">rapZ</name>
    <name evidence="7" type="ORF">AB8B22_06690</name>
</gene>
<dbReference type="GO" id="GO:0005525">
    <property type="term" value="F:GTP binding"/>
    <property type="evidence" value="ECO:0007669"/>
    <property type="project" value="UniProtKB-UniRule"/>
</dbReference>
<dbReference type="SUPFAM" id="SSF52540">
    <property type="entry name" value="P-loop containing nucleoside triphosphate hydrolases"/>
    <property type="match status" value="1"/>
</dbReference>
<keyword evidence="3 4" id="KW-0342">GTP-binding</keyword>
<dbReference type="InterPro" id="IPR005337">
    <property type="entry name" value="RapZ-like"/>
</dbReference>
<organism evidence="7">
    <name type="scientific">Leptotrichia rugosa</name>
    <dbReference type="NCBI Taxonomy" id="3239302"/>
    <lineage>
        <taxon>Bacteria</taxon>
        <taxon>Fusobacteriati</taxon>
        <taxon>Fusobacteriota</taxon>
        <taxon>Fusobacteriia</taxon>
        <taxon>Fusobacteriales</taxon>
        <taxon>Leptotrichiaceae</taxon>
        <taxon>Leptotrichia</taxon>
    </lineage>
</organism>
<keyword evidence="2 4" id="KW-0067">ATP-binding</keyword>
<dbReference type="EMBL" id="CP165644">
    <property type="protein sequence ID" value="XDU66112.1"/>
    <property type="molecule type" value="Genomic_DNA"/>
</dbReference>
<evidence type="ECO:0000259" key="6">
    <source>
        <dbReference type="Pfam" id="PF22740"/>
    </source>
</evidence>
<reference evidence="7" key="1">
    <citation type="submission" date="2024-07" db="EMBL/GenBank/DDBJ databases">
        <authorList>
            <person name="Li X.-J."/>
            <person name="Wang X."/>
        </authorList>
    </citation>
    <scope>NUCLEOTIDE SEQUENCE</scope>
    <source>
        <strain evidence="7">HSP-334</strain>
    </source>
</reference>
<dbReference type="Gene3D" id="3.40.50.300">
    <property type="entry name" value="P-loop containing nucleotide triphosphate hydrolases"/>
    <property type="match status" value="1"/>
</dbReference>
<evidence type="ECO:0000256" key="1">
    <source>
        <dbReference type="ARBA" id="ARBA00022741"/>
    </source>
</evidence>
<evidence type="ECO:0000313" key="7">
    <source>
        <dbReference type="EMBL" id="XDU66112.1"/>
    </source>
</evidence>
<name>A0AB39VEF0_9FUSO</name>
<dbReference type="AlphaFoldDB" id="A0AB39VEF0"/>
<evidence type="ECO:0000256" key="4">
    <source>
        <dbReference type="HAMAP-Rule" id="MF_00636"/>
    </source>
</evidence>
<dbReference type="PANTHER" id="PTHR30448:SF0">
    <property type="entry name" value="RNASE ADAPTER PROTEIN RAPZ"/>
    <property type="match status" value="1"/>
</dbReference>
<feature type="binding site" evidence="4">
    <location>
        <begin position="13"/>
        <end position="20"/>
    </location>
    <ligand>
        <name>ATP</name>
        <dbReference type="ChEBI" id="CHEBI:30616"/>
    </ligand>
</feature>
<dbReference type="InterPro" id="IPR027417">
    <property type="entry name" value="P-loop_NTPase"/>
</dbReference>
<accession>A0AB39VEF0</accession>
<protein>
    <submittedName>
        <fullName evidence="7">RNase adapter RapZ</fullName>
    </submittedName>
</protein>
<feature type="domain" description="RapZ C-terminal" evidence="6">
    <location>
        <begin position="166"/>
        <end position="285"/>
    </location>
</feature>
<dbReference type="NCBIfam" id="NF003828">
    <property type="entry name" value="PRK05416.1"/>
    <property type="match status" value="1"/>
</dbReference>
<dbReference type="InterPro" id="IPR053930">
    <property type="entry name" value="RapZ-like_N"/>
</dbReference>
<dbReference type="GO" id="GO:0005524">
    <property type="term" value="F:ATP binding"/>
    <property type="evidence" value="ECO:0007669"/>
    <property type="project" value="UniProtKB-UniRule"/>
</dbReference>
<sequence length="292" mass="34325">MEEIKKELIIITGMSGAGKSEVINFFEDREYFCIDNFPINLFQYLNEIFLSSKKRNKVAVVIDVRNQEFMEQLTEQLKILDEEEISHTMIYLDARNDVLLSRYELSRRKHPLNLYDTLLSNIKAERKMLKNFMSLADLVIDTSTLKVKDLQKLLEKEFSGKLKKININLTSFGFKYGIPLDLHLMFDVRFLPNPYYIDNLKKKTGNHIDVQNYVMGLSESQKFYEMLLQMLIYLIPCYEKEGKSHLRIGIGCSGGQHRSVTFVNKLFEDLTKREDYKIGKYHREVGEKTEIE</sequence>